<proteinExistence type="predicted"/>
<reference evidence="2" key="1">
    <citation type="submission" date="2018-05" db="EMBL/GenBank/DDBJ databases">
        <authorList>
            <person name="Lanie J.A."/>
            <person name="Ng W.-L."/>
            <person name="Kazmierczak K.M."/>
            <person name="Andrzejewski T.M."/>
            <person name="Davidsen T.M."/>
            <person name="Wayne K.J."/>
            <person name="Tettelin H."/>
            <person name="Glass J.I."/>
            <person name="Rusch D."/>
            <person name="Podicherti R."/>
            <person name="Tsui H.-C.T."/>
            <person name="Winkler M.E."/>
        </authorList>
    </citation>
    <scope>NUCLEOTIDE SEQUENCE</scope>
</reference>
<keyword evidence="1" id="KW-0472">Membrane</keyword>
<accession>A0A382F5R5</accession>
<dbReference type="AlphaFoldDB" id="A0A382F5R5"/>
<feature type="transmembrane region" description="Helical" evidence="1">
    <location>
        <begin position="6"/>
        <end position="25"/>
    </location>
</feature>
<dbReference type="EMBL" id="UINC01048159">
    <property type="protein sequence ID" value="SVB58348.1"/>
    <property type="molecule type" value="Genomic_DNA"/>
</dbReference>
<organism evidence="2">
    <name type="scientific">marine metagenome</name>
    <dbReference type="NCBI Taxonomy" id="408172"/>
    <lineage>
        <taxon>unclassified sequences</taxon>
        <taxon>metagenomes</taxon>
        <taxon>ecological metagenomes</taxon>
    </lineage>
</organism>
<name>A0A382F5R5_9ZZZZ</name>
<keyword evidence="1" id="KW-1133">Transmembrane helix</keyword>
<gene>
    <name evidence="2" type="ORF">METZ01_LOCUS211202</name>
</gene>
<protein>
    <submittedName>
        <fullName evidence="2">Uncharacterized protein</fullName>
    </submittedName>
</protein>
<evidence type="ECO:0000256" key="1">
    <source>
        <dbReference type="SAM" id="Phobius"/>
    </source>
</evidence>
<keyword evidence="1" id="KW-0812">Transmembrane</keyword>
<sequence length="63" mass="7427">MGVLFWFVLKAIISSLIGQAFYGWFKTTKYGAWWDYKITALLNKVTRKHKAAELKRPLKVKHK</sequence>
<evidence type="ECO:0000313" key="2">
    <source>
        <dbReference type="EMBL" id="SVB58348.1"/>
    </source>
</evidence>